<gene>
    <name evidence="2" type="ORF">VOLCADRAFT_107224</name>
</gene>
<dbReference type="RefSeq" id="XP_002956446.1">
    <property type="nucleotide sequence ID" value="XM_002956400.1"/>
</dbReference>
<dbReference type="KEGG" id="vcn:VOLCADRAFT_107224"/>
<accession>D8UCQ1</accession>
<feature type="compositionally biased region" description="Basic residues" evidence="1">
    <location>
        <begin position="786"/>
        <end position="799"/>
    </location>
</feature>
<name>D8UCQ1_VOLCA</name>
<feature type="region of interest" description="Disordered" evidence="1">
    <location>
        <begin position="727"/>
        <end position="799"/>
    </location>
</feature>
<dbReference type="OrthoDB" id="537650at2759"/>
<feature type="region of interest" description="Disordered" evidence="1">
    <location>
        <begin position="675"/>
        <end position="710"/>
    </location>
</feature>
<dbReference type="eggNOG" id="ENOG502SCT8">
    <property type="taxonomic scope" value="Eukaryota"/>
</dbReference>
<dbReference type="AlphaFoldDB" id="D8UCQ1"/>
<reference evidence="2 3" key="1">
    <citation type="journal article" date="2010" name="Science">
        <title>Genomic analysis of organismal complexity in the multicellular green alga Volvox carteri.</title>
        <authorList>
            <person name="Prochnik S.E."/>
            <person name="Umen J."/>
            <person name="Nedelcu A.M."/>
            <person name="Hallmann A."/>
            <person name="Miller S.M."/>
            <person name="Nishii I."/>
            <person name="Ferris P."/>
            <person name="Kuo A."/>
            <person name="Mitros T."/>
            <person name="Fritz-Laylin L.K."/>
            <person name="Hellsten U."/>
            <person name="Chapman J."/>
            <person name="Simakov O."/>
            <person name="Rensing S.A."/>
            <person name="Terry A."/>
            <person name="Pangilinan J."/>
            <person name="Kapitonov V."/>
            <person name="Jurka J."/>
            <person name="Salamov A."/>
            <person name="Shapiro H."/>
            <person name="Schmutz J."/>
            <person name="Grimwood J."/>
            <person name="Lindquist E."/>
            <person name="Lucas S."/>
            <person name="Grigoriev I.V."/>
            <person name="Schmitt R."/>
            <person name="Kirk D."/>
            <person name="Rokhsar D.S."/>
        </authorList>
    </citation>
    <scope>NUCLEOTIDE SEQUENCE [LARGE SCALE GENOMIC DNA]</scope>
    <source>
        <strain evidence="3">f. Nagariensis / Eve</strain>
    </source>
</reference>
<proteinExistence type="predicted"/>
<evidence type="ECO:0000313" key="3">
    <source>
        <dbReference type="Proteomes" id="UP000001058"/>
    </source>
</evidence>
<keyword evidence="3" id="KW-1185">Reference proteome</keyword>
<dbReference type="STRING" id="3068.D8UCQ1"/>
<dbReference type="GeneID" id="9619416"/>
<evidence type="ECO:0000256" key="1">
    <source>
        <dbReference type="SAM" id="MobiDB-lite"/>
    </source>
</evidence>
<protein>
    <submittedName>
        <fullName evidence="2">Uncharacterized protein</fullName>
    </submittedName>
</protein>
<feature type="compositionally biased region" description="Gly residues" evidence="1">
    <location>
        <begin position="690"/>
        <end position="699"/>
    </location>
</feature>
<dbReference type="Proteomes" id="UP000001058">
    <property type="component" value="Unassembled WGS sequence"/>
</dbReference>
<organism evidence="3">
    <name type="scientific">Volvox carteri f. nagariensis</name>
    <dbReference type="NCBI Taxonomy" id="3068"/>
    <lineage>
        <taxon>Eukaryota</taxon>
        <taxon>Viridiplantae</taxon>
        <taxon>Chlorophyta</taxon>
        <taxon>core chlorophytes</taxon>
        <taxon>Chlorophyceae</taxon>
        <taxon>CS clade</taxon>
        <taxon>Chlamydomonadales</taxon>
        <taxon>Volvocaceae</taxon>
        <taxon>Volvox</taxon>
    </lineage>
</organism>
<evidence type="ECO:0000313" key="2">
    <source>
        <dbReference type="EMBL" id="EFJ42590.1"/>
    </source>
</evidence>
<dbReference type="InParanoid" id="D8UCQ1"/>
<sequence>MPTIREALAAVRGETEATVAPILQALQAEGFDVDAEAGDAFCLLDVNYLRSHLNLRQLTALKAAIKSADAGTSNAAAGAPAPRRLVDSVAELHYNNDIVELHFSDSKVSYVDVAGVVVNRIRLWAKTAMLAAVEKHRARAPSILLVSGLVKTGKSFTLEHVVPAVVAELLRKQGEKGPLAGMDGAKAMLQDLLGVLLRWARNEHVPMREGALEAAEDVQDRTHLGTLGHAILEFLEAVEVPVLVLCDEVQSLFMPTINGKLDMNGAAYIRDTFMKQLLVYGSHTMLWCMTGSSMAQTWISLADMPPNGYMVITSASAVNLPASYRPEHMSLVWELLKGSHASVVTLDPRLLELCPPSIALLTVLVGDWINAGCPEVAAFVPTFMRTKLIDESLKEWKLGLEGMPLSQRITVLDLAFPDVGARIDTDLHSGLQRFLAPYLVRKNDGCYYFRDAHQRQIVQLLINEDGTLRESWSSAEFSASLMQKDTLWNLLRLGESADYLLGPHASRRWECQKPPAGMDEFKANLQAIADKTATKLASDQGGVVLGPQELWERQSWFQKVLSSKWNDRDRAKSKDYKQARCTHLAMLVFYLRLSRNILVHGKPWDQEHDIRMDVIEVLPRVLGQSLSDFNQDIAVVSTGRWFTSLAGMGCGGREGCRQPHLHCVVFTCRMSSLPTDSETTETAEHAGDEQGSGGGGGKMSGWTNELTGNGITETIKSGVGRLKRGVRGAGVIGPHGEMGAEYGLRTPRQAGSRGAPPEKEGGGGGGDGGESRASVGSRNLPPFLPRAHKLNQRLAPRRQ</sequence>
<dbReference type="EMBL" id="GL378381">
    <property type="protein sequence ID" value="EFJ42590.1"/>
    <property type="molecule type" value="Genomic_DNA"/>
</dbReference>